<accession>A0A3P1V7E3</accession>
<keyword evidence="4" id="KW-1185">Reference proteome</keyword>
<feature type="region of interest" description="Disordered" evidence="1">
    <location>
        <begin position="1"/>
        <end position="28"/>
    </location>
</feature>
<dbReference type="AlphaFoldDB" id="A0A3P1V7E3"/>
<name>A0A3P1V7E3_9ACTO</name>
<dbReference type="EMBL" id="RQZC01000016">
    <property type="protein sequence ID" value="RRD28553.1"/>
    <property type="molecule type" value="Genomic_DNA"/>
</dbReference>
<dbReference type="OrthoDB" id="115858at2"/>
<organism evidence="3 4">
    <name type="scientific">Actinomyces bowdenii</name>
    <dbReference type="NCBI Taxonomy" id="131109"/>
    <lineage>
        <taxon>Bacteria</taxon>
        <taxon>Bacillati</taxon>
        <taxon>Actinomycetota</taxon>
        <taxon>Actinomycetes</taxon>
        <taxon>Actinomycetales</taxon>
        <taxon>Actinomycetaceae</taxon>
        <taxon>Actinomyces</taxon>
    </lineage>
</organism>
<proteinExistence type="predicted"/>
<keyword evidence="2" id="KW-1133">Transmembrane helix</keyword>
<feature type="transmembrane region" description="Helical" evidence="2">
    <location>
        <begin position="145"/>
        <end position="164"/>
    </location>
</feature>
<evidence type="ECO:0000313" key="3">
    <source>
        <dbReference type="EMBL" id="RRD28553.1"/>
    </source>
</evidence>
<gene>
    <name evidence="3" type="ORF">EII10_09140</name>
</gene>
<evidence type="ECO:0000256" key="2">
    <source>
        <dbReference type="SAM" id="Phobius"/>
    </source>
</evidence>
<dbReference type="RefSeq" id="WP_124934200.1">
    <property type="nucleotide sequence ID" value="NZ_RQZC01000016.1"/>
</dbReference>
<feature type="transmembrane region" description="Helical" evidence="2">
    <location>
        <begin position="89"/>
        <end position="109"/>
    </location>
</feature>
<evidence type="ECO:0000256" key="1">
    <source>
        <dbReference type="SAM" id="MobiDB-lite"/>
    </source>
</evidence>
<feature type="transmembrane region" description="Helical" evidence="2">
    <location>
        <begin position="61"/>
        <end position="83"/>
    </location>
</feature>
<keyword evidence="2" id="KW-0472">Membrane</keyword>
<protein>
    <submittedName>
        <fullName evidence="3">Uncharacterized protein</fullName>
    </submittedName>
</protein>
<sequence length="170" mass="18719">MTFLSGPAPDPAHFDPNLPPGSQVHQPPVPDSQPVVFIQQSAPIIEAPDQRALPSEITERIAIDVGLLLLGAVAGAACFYALTRSFAEPQFYLIFACLGAGFPFGWRALRFFRPFSTLHTAWGSNLVLVLFIWLIPIFLFILKVYAALIVGLPALVFVVIRHIWRVALAR</sequence>
<evidence type="ECO:0000313" key="4">
    <source>
        <dbReference type="Proteomes" id="UP000271272"/>
    </source>
</evidence>
<reference evidence="3 4" key="1">
    <citation type="submission" date="2018-11" db="EMBL/GenBank/DDBJ databases">
        <title>Genomes From Bacteria Associated with the Canine Oral Cavity: a Test Case for Automated Genome-Based Taxonomic Assignment.</title>
        <authorList>
            <person name="Coil D.A."/>
            <person name="Jospin G."/>
            <person name="Darling A.E."/>
            <person name="Wallis C."/>
            <person name="Davis I.J."/>
            <person name="Harris S."/>
            <person name="Eisen J.A."/>
            <person name="Holcombe L.J."/>
            <person name="O'Flynn C."/>
        </authorList>
    </citation>
    <scope>NUCLEOTIDE SEQUENCE [LARGE SCALE GENOMIC DNA]</scope>
    <source>
        <strain evidence="3 4">OH5050</strain>
    </source>
</reference>
<comment type="caution">
    <text evidence="3">The sequence shown here is derived from an EMBL/GenBank/DDBJ whole genome shotgun (WGS) entry which is preliminary data.</text>
</comment>
<dbReference type="Proteomes" id="UP000271272">
    <property type="component" value="Unassembled WGS sequence"/>
</dbReference>
<keyword evidence="2" id="KW-0812">Transmembrane</keyword>